<keyword evidence="8" id="KW-1185">Reference proteome</keyword>
<accession>A0A5B9QRL3</accession>
<organism evidence="7 8">
    <name type="scientific">Roseimaritima ulvae</name>
    <dbReference type="NCBI Taxonomy" id="980254"/>
    <lineage>
        <taxon>Bacteria</taxon>
        <taxon>Pseudomonadati</taxon>
        <taxon>Planctomycetota</taxon>
        <taxon>Planctomycetia</taxon>
        <taxon>Pirellulales</taxon>
        <taxon>Pirellulaceae</taxon>
        <taxon>Roseimaritima</taxon>
    </lineage>
</organism>
<evidence type="ECO:0000313" key="7">
    <source>
        <dbReference type="EMBL" id="QEG41644.1"/>
    </source>
</evidence>
<feature type="coiled-coil region" evidence="6">
    <location>
        <begin position="275"/>
        <end position="311"/>
    </location>
</feature>
<keyword evidence="1 5" id="KW-1003">Cell membrane</keyword>
<dbReference type="Pfam" id="PF12127">
    <property type="entry name" value="FloA"/>
    <property type="match status" value="1"/>
</dbReference>
<dbReference type="GO" id="GO:0045121">
    <property type="term" value="C:membrane raft"/>
    <property type="evidence" value="ECO:0007669"/>
    <property type="project" value="UniProtKB-SubCell"/>
</dbReference>
<evidence type="ECO:0000256" key="3">
    <source>
        <dbReference type="ARBA" id="ARBA00022989"/>
    </source>
</evidence>
<comment type="subunit">
    <text evidence="5">Homooligomerizes.</text>
</comment>
<comment type="similarity">
    <text evidence="5">Belongs to the flotillin-like FloA family.</text>
</comment>
<evidence type="ECO:0000256" key="6">
    <source>
        <dbReference type="SAM" id="Coils"/>
    </source>
</evidence>
<dbReference type="KEGG" id="rul:UC8_36700"/>
<sequence>MSSTVDVLNLNLLAQDAASGMMWLIIAALVVVAFVLVLFGVFASYFGLWIQSLLTGAKVGFLDLIGMTFRKVNTRGIVRAKIMSVQSGLSDPDLTTRALEAHALAGGNVQQVTRALIAAKKAKTISLTFKEATAIDLAGRDVLESVQTSVYPKVIDCPPRGSAKASLDAVAKDGIQLKVKARVTVRANLQQLIGGATEETIIARVGEGIVSAIGSAASHKAVLENPDVISKAVLAKRLDSQTAFEIVSIDIADIDVGANIGARLQADQAEADTQVARARAENKRASAVAAEKEMEAKVEESRAQLVLAQAAVPEAMADAFRSGKLGILDYFKLQNISADTEMRKALAVTSKESTDAYSASNLSH</sequence>
<evidence type="ECO:0000256" key="2">
    <source>
        <dbReference type="ARBA" id="ARBA00022692"/>
    </source>
</evidence>
<dbReference type="GO" id="GO:0005886">
    <property type="term" value="C:plasma membrane"/>
    <property type="evidence" value="ECO:0007669"/>
    <property type="project" value="UniProtKB-SubCell"/>
</dbReference>
<dbReference type="InterPro" id="IPR022853">
    <property type="entry name" value="FloA"/>
</dbReference>
<comment type="subcellular location">
    <subcellularLocation>
        <location evidence="5">Cell membrane</location>
        <topology evidence="5">Single-pass membrane protein</topology>
    </subcellularLocation>
    <subcellularLocation>
        <location evidence="5">Membrane raft</location>
        <topology evidence="5">Single-pass membrane protein</topology>
    </subcellularLocation>
</comment>
<protein>
    <recommendedName>
        <fullName evidence="5">Flotillin-like protein FloA</fullName>
    </recommendedName>
</protein>
<evidence type="ECO:0000256" key="4">
    <source>
        <dbReference type="ARBA" id="ARBA00023136"/>
    </source>
</evidence>
<dbReference type="EMBL" id="CP042914">
    <property type="protein sequence ID" value="QEG41644.1"/>
    <property type="molecule type" value="Genomic_DNA"/>
</dbReference>
<name>A0A5B9QRL3_9BACT</name>
<evidence type="ECO:0000256" key="1">
    <source>
        <dbReference type="ARBA" id="ARBA00022475"/>
    </source>
</evidence>
<feature type="transmembrane region" description="Helical" evidence="5">
    <location>
        <begin position="20"/>
        <end position="48"/>
    </location>
</feature>
<dbReference type="HAMAP" id="MF_01562">
    <property type="entry name" value="FloA"/>
    <property type="match status" value="1"/>
</dbReference>
<comment type="caution">
    <text evidence="5">Lacks conserved residue(s) required for the propagation of feature annotation.</text>
</comment>
<keyword evidence="4 5" id="KW-0472">Membrane</keyword>
<dbReference type="Proteomes" id="UP000325286">
    <property type="component" value="Chromosome"/>
</dbReference>
<proteinExistence type="inferred from homology"/>
<gene>
    <name evidence="5" type="primary">floA</name>
    <name evidence="7" type="ORF">UC8_36700</name>
</gene>
<evidence type="ECO:0000313" key="8">
    <source>
        <dbReference type="Proteomes" id="UP000325286"/>
    </source>
</evidence>
<comment type="function">
    <text evidence="5">Found in functional membrane microdomains (FMM) that may be equivalent to eukaryotic membrane rafts FMMs are highly dynamic and increase in number as cells age. Flotillins are thought to be important factors in membrane fluidity.</text>
</comment>
<evidence type="ECO:0000256" key="5">
    <source>
        <dbReference type="HAMAP-Rule" id="MF_01562"/>
    </source>
</evidence>
<dbReference type="AlphaFoldDB" id="A0A5B9QRL3"/>
<dbReference type="NCBIfam" id="NF010186">
    <property type="entry name" value="PRK13665.1"/>
    <property type="match status" value="1"/>
</dbReference>
<reference evidence="7 8" key="1">
    <citation type="submission" date="2019-08" db="EMBL/GenBank/DDBJ databases">
        <title>Deep-cultivation of Planctomycetes and their phenomic and genomic characterization uncovers novel biology.</title>
        <authorList>
            <person name="Wiegand S."/>
            <person name="Jogler M."/>
            <person name="Boedeker C."/>
            <person name="Pinto D."/>
            <person name="Vollmers J."/>
            <person name="Rivas-Marin E."/>
            <person name="Kohn T."/>
            <person name="Peeters S.H."/>
            <person name="Heuer A."/>
            <person name="Rast P."/>
            <person name="Oberbeckmann S."/>
            <person name="Bunk B."/>
            <person name="Jeske O."/>
            <person name="Meyerdierks A."/>
            <person name="Storesund J.E."/>
            <person name="Kallscheuer N."/>
            <person name="Luecker S."/>
            <person name="Lage O.M."/>
            <person name="Pohl T."/>
            <person name="Merkel B.J."/>
            <person name="Hornburger P."/>
            <person name="Mueller R.-W."/>
            <person name="Bruemmer F."/>
            <person name="Labrenz M."/>
            <person name="Spormann A.M."/>
            <person name="Op den Camp H."/>
            <person name="Overmann J."/>
            <person name="Amann R."/>
            <person name="Jetten M.S.M."/>
            <person name="Mascher T."/>
            <person name="Medema M.H."/>
            <person name="Devos D.P."/>
            <person name="Kaster A.-K."/>
            <person name="Ovreas L."/>
            <person name="Rohde M."/>
            <person name="Galperin M.Y."/>
            <person name="Jogler C."/>
        </authorList>
    </citation>
    <scope>NUCLEOTIDE SEQUENCE [LARGE SCALE GENOMIC DNA]</scope>
    <source>
        <strain evidence="7 8">UC8</strain>
    </source>
</reference>
<keyword evidence="2 5" id="KW-0812">Transmembrane</keyword>
<keyword evidence="6" id="KW-0175">Coiled coil</keyword>
<keyword evidence="3 5" id="KW-1133">Transmembrane helix</keyword>